<dbReference type="Pfam" id="PF10382">
    <property type="entry name" value="ZGRF1-like_N"/>
    <property type="match status" value="2"/>
</dbReference>
<evidence type="ECO:0000256" key="1">
    <source>
        <dbReference type="SAM" id="MobiDB-lite"/>
    </source>
</evidence>
<dbReference type="InterPro" id="IPR052800">
    <property type="entry name" value="DNA_Repair_Helicase_ZGRF1"/>
</dbReference>
<proteinExistence type="predicted"/>
<evidence type="ECO:0000259" key="2">
    <source>
        <dbReference type="Pfam" id="PF10382"/>
    </source>
</evidence>
<name>A0A2G9I7W8_9LAMI</name>
<feature type="region of interest" description="Disordered" evidence="1">
    <location>
        <begin position="491"/>
        <end position="515"/>
    </location>
</feature>
<dbReference type="InterPro" id="IPR018838">
    <property type="entry name" value="ZGRF1-like_N"/>
</dbReference>
<feature type="compositionally biased region" description="Basic and acidic residues" evidence="1">
    <location>
        <begin position="506"/>
        <end position="515"/>
    </location>
</feature>
<evidence type="ECO:0000313" key="4">
    <source>
        <dbReference type="Proteomes" id="UP000231279"/>
    </source>
</evidence>
<dbReference type="GO" id="GO:0035861">
    <property type="term" value="C:site of double-strand break"/>
    <property type="evidence" value="ECO:0007669"/>
    <property type="project" value="TreeGrafter"/>
</dbReference>
<feature type="domain" description="5'-3' DNA helicase ZGRF1-like N-terminal" evidence="2">
    <location>
        <begin position="162"/>
        <end position="238"/>
    </location>
</feature>
<dbReference type="Proteomes" id="UP000231279">
    <property type="component" value="Unassembled WGS sequence"/>
</dbReference>
<dbReference type="OrthoDB" id="6513042at2759"/>
<organism evidence="3 4">
    <name type="scientific">Handroanthus impetiginosus</name>
    <dbReference type="NCBI Taxonomy" id="429701"/>
    <lineage>
        <taxon>Eukaryota</taxon>
        <taxon>Viridiplantae</taxon>
        <taxon>Streptophyta</taxon>
        <taxon>Embryophyta</taxon>
        <taxon>Tracheophyta</taxon>
        <taxon>Spermatophyta</taxon>
        <taxon>Magnoliopsida</taxon>
        <taxon>eudicotyledons</taxon>
        <taxon>Gunneridae</taxon>
        <taxon>Pentapetalae</taxon>
        <taxon>asterids</taxon>
        <taxon>lamiids</taxon>
        <taxon>Lamiales</taxon>
        <taxon>Bignoniaceae</taxon>
        <taxon>Crescentiina</taxon>
        <taxon>Tabebuia alliance</taxon>
        <taxon>Handroanthus</taxon>
    </lineage>
</organism>
<dbReference type="STRING" id="429701.A0A2G9I7W8"/>
<protein>
    <recommendedName>
        <fullName evidence="2">5'-3' DNA helicase ZGRF1-like N-terminal domain-containing protein</fullName>
    </recommendedName>
</protein>
<feature type="domain" description="5'-3' DNA helicase ZGRF1-like N-terminal" evidence="2">
    <location>
        <begin position="5"/>
        <end position="76"/>
    </location>
</feature>
<dbReference type="EMBL" id="NKXS01000175">
    <property type="protein sequence ID" value="PIN25836.1"/>
    <property type="molecule type" value="Genomic_DNA"/>
</dbReference>
<feature type="region of interest" description="Disordered" evidence="1">
    <location>
        <begin position="415"/>
        <end position="442"/>
    </location>
</feature>
<dbReference type="AlphaFoldDB" id="A0A2G9I7W8"/>
<accession>A0A2G9I7W8</accession>
<evidence type="ECO:0000313" key="3">
    <source>
        <dbReference type="EMBL" id="PIN25836.1"/>
    </source>
</evidence>
<dbReference type="GO" id="GO:0006302">
    <property type="term" value="P:double-strand break repair"/>
    <property type="evidence" value="ECO:0007669"/>
    <property type="project" value="TreeGrafter"/>
</dbReference>
<dbReference type="GO" id="GO:0005634">
    <property type="term" value="C:nucleus"/>
    <property type="evidence" value="ECO:0007669"/>
    <property type="project" value="TreeGrafter"/>
</dbReference>
<dbReference type="PANTHER" id="PTHR28535:SF1">
    <property type="entry name" value="PROTEIN ZGRF1"/>
    <property type="match status" value="1"/>
</dbReference>
<comment type="caution">
    <text evidence="3">The sequence shown here is derived from an EMBL/GenBank/DDBJ whole genome shotgun (WGS) entry which is preliminary data.</text>
</comment>
<feature type="compositionally biased region" description="Basic and acidic residues" evidence="1">
    <location>
        <begin position="430"/>
        <end position="441"/>
    </location>
</feature>
<keyword evidence="4" id="KW-1185">Reference proteome</keyword>
<gene>
    <name evidence="3" type="ORF">CDL12_01417</name>
</gene>
<sequence length="527" mass="59162">MEDAQRWSVTYTKHVKQKRKVYQDGFLQLHSSGHKVMLYDESEKLLESRFVKKDDIINSGETLAFDSYLVDIGELCGGHKPTFNLNWQEKDRKFAEKSGSLHRYNSESNSISVDKTPTFWKRKERVMKLSPSEKMIKDFKKTEMKKYGSSPTCSDMKKTSTTEWQVLYTTQIAQKAKKFRDGFLQLVVRGSQGRQVTLYDSTRRHLDSRFLKKDETVCSGESIAFDGHLVEIGEQEGDHKPVTDSTLHGKNWKVVGKTDVTNHQDSIPTNKKIQAVHDILSILRKPIQGKVVAISTSSSAECLESHTSDVRSDIEYQIKEYVEECSGSTREKLKERNSDHDGRIIVLKPEAVEELVASENCTVSENRRESRVGSSTFFLSSGTMNSIAPIFNVECTNHIKLASGSSSIKPHTLVTSELDSEGDRSAAPTRSKDILEPEKSPETFSCEEIMTETKAVAINDLSSSKSTKVQEESKVSSSGCNEAASCVSAVASNDHKSLDPSGMEEQTSKQDFHTKEIDEFPNFDLGF</sequence>
<reference evidence="4" key="1">
    <citation type="journal article" date="2018" name="Gigascience">
        <title>Genome assembly of the Pink Ipe (Handroanthus impetiginosus, Bignoniaceae), a highly valued, ecologically keystone Neotropical timber forest tree.</title>
        <authorList>
            <person name="Silva-Junior O.B."/>
            <person name="Grattapaglia D."/>
            <person name="Novaes E."/>
            <person name="Collevatti R.G."/>
        </authorList>
    </citation>
    <scope>NUCLEOTIDE SEQUENCE [LARGE SCALE GENOMIC DNA]</scope>
    <source>
        <strain evidence="4">cv. UFG-1</strain>
    </source>
</reference>
<dbReference type="PANTHER" id="PTHR28535">
    <property type="entry name" value="ZINC FINGER GRF-TYPE CONTAINING 1"/>
    <property type="match status" value="1"/>
</dbReference>